<sequence>MGAPDGVWAVLVAALLGAANAQTSFQGCATTDGSDLFLARVSPELSVCAAGASLPASLYELTTFAYSSRGKASYTATGSTNGKNSANLFTVDFAGSDSLISNALYTQSPDLQMYPATAAAVVPVYNLAELGNNTLVLDRSVLPKIFLGDIFLWNDTQILDLQDATTRALLLSLEDQLIKPVVRDDGSGTTAIFTKALNLFSPSTDGPLSFGARIGADDVVDWCEDGMEDILCAGTIDATTGVCSTNPSKFNCFGVSGECEGVAGPTGWQRETGFSTSGKVTCEKAQHGGRRWSYYRGATTVGLLAAVLQLPGSVGYSVLADTVTLSIPIARMKNKAGTVVAADSESVSFALLELGGNFDARGTADLFDASSTFAWPIAGYTYHVTRKGLDDDMVNHMTGPQQVMFKCSTRNETFKYFEWFYTSPTPNAIAEQLGFTNLPSFIADTLVEDMLQENYCQDAGGSPRLAKAITQIQFNLVFISDMSTFLLDTYVNVYKEVDPLVLWSYKVMPSGELGATLLQTGTYTDSAVTSASLASGLGIAHIAKSAAAALPTNVVVTPFYAVGIAVIYHLKDDESLDLAASLRTLRDAFLLTGNTFAALDTTGGAAAFTGTFRLVIRSDDCDTTEILTAGLIRHFGCAAGGSGVGTPICACLGGTPFRQLSAAYFDGTRANVGGPGVGCGTWNSPDDVVFVDSEPTAKAAVTYYPRAIGFWAQVGTLENVKALALSDITGLTGNLEIGDASLKACDTMQSRFTVRAGTAYESSLFDTMQATSPSCWPFARLYSLVIRQLEVTSKQCPRNAFFAGEGQSLSAEFAQYLFSSDEVLAAVTNLGLVPVDTAGRDAASDLLTFDCTPASSACPAGSYFDADAGKCKNCAVGSIASSSGQTQCQECPPGSYESNRKVCLLCASDEYQPEAGQSSCLRCVDNSLFLEESEDATIPFIPRQGAALKSQCACIDGFYAPRAKDLGEECLPCPVGAVCKGTGFSARIVPVPQGGWYFREAAREVMLKCLSPLACPGGALNLCGDGYVGDLCAQCEENYFSSSGSCSVCKRGNQVAGGIAMIMFVIIAVALHYIANIDRTGSLMRSTTAAAAEVQSMILFLQIFNLFLVVRVNWPPEIRELMGYFAWVNIDLSILSLECTIDIDYVENYRLKVLFPFVFVGFYVLYTLGFWAYFVYKFPFSVAVKEAKLFIFKSLNASCLITSILYLSTTKTIMEAFTCTRQPDGSLTMPLYPALECNSPEYFREVQPVAVAGLILVGLGYPILLFVVFFAGYDTMSEAIFISTQIMRAPFKKKFYFWEVVDLLRKFIIALMLSAGGVLTTGTQLAGLSIIMIAALMVQVFYRPFKHLNVNSLVVYIFSVLLFVLITAGMIFNESASDNSNALRTGLTILTYIVVVSAIVLSLGNVALAIMVFRKTRMTGEVVQHQVLITPELLDMTVEQLREVQSENVIAQCKEIIDDEDMQRSFNDAVCLLFVLSSTSKRGGGSRRSNKKVARTDSGDSSLSFADHHTLGNDEDDDAHDVEDTRGHAHNAQARASVDNKPILAGKQPPSEEPSKPAGLQHIDSTKILNQFGSSARVTKLSKQVAEQGAVAEPIASPRGRRPETDDDAPSHKQAKKQILSPRPGEQSKKPQLDDDDLLA</sequence>
<dbReference type="InterPro" id="IPR009030">
    <property type="entry name" value="Growth_fac_rcpt_cys_sf"/>
</dbReference>
<feature type="transmembrane region" description="Helical" evidence="2">
    <location>
        <begin position="1188"/>
        <end position="1207"/>
    </location>
</feature>
<dbReference type="Proteomes" id="UP000751190">
    <property type="component" value="Unassembled WGS sequence"/>
</dbReference>
<feature type="transmembrane region" description="Helical" evidence="2">
    <location>
        <begin position="1055"/>
        <end position="1075"/>
    </location>
</feature>
<dbReference type="OrthoDB" id="6226411at2759"/>
<organism evidence="5 6">
    <name type="scientific">Diacronema lutheri</name>
    <name type="common">Unicellular marine alga</name>
    <name type="synonym">Monochrysis lutheri</name>
    <dbReference type="NCBI Taxonomy" id="2081491"/>
    <lineage>
        <taxon>Eukaryota</taxon>
        <taxon>Haptista</taxon>
        <taxon>Haptophyta</taxon>
        <taxon>Pavlovophyceae</taxon>
        <taxon>Pavlovales</taxon>
        <taxon>Pavlovaceae</taxon>
        <taxon>Diacronema</taxon>
    </lineage>
</organism>
<dbReference type="Gene3D" id="3.40.190.10">
    <property type="entry name" value="Periplasmic binding protein-like II"/>
    <property type="match status" value="1"/>
</dbReference>
<keyword evidence="6" id="KW-1185">Reference proteome</keyword>
<accession>A0A8J6CI20</accession>
<feature type="region of interest" description="Disordered" evidence="1">
    <location>
        <begin position="1580"/>
        <end position="1640"/>
    </location>
</feature>
<feature type="domain" description="PBP" evidence="4">
    <location>
        <begin position="47"/>
        <end position="209"/>
    </location>
</feature>
<feature type="transmembrane region" description="Helical" evidence="2">
    <location>
        <begin position="1249"/>
        <end position="1274"/>
    </location>
</feature>
<feature type="transmembrane region" description="Helical" evidence="2">
    <location>
        <begin position="1153"/>
        <end position="1176"/>
    </location>
</feature>
<dbReference type="Pfam" id="PF12849">
    <property type="entry name" value="PBP_like_2"/>
    <property type="match status" value="1"/>
</dbReference>
<feature type="region of interest" description="Disordered" evidence="1">
    <location>
        <begin position="1480"/>
        <end position="1559"/>
    </location>
</feature>
<dbReference type="InterPro" id="IPR024370">
    <property type="entry name" value="PBP_domain"/>
</dbReference>
<feature type="transmembrane region" description="Helical" evidence="2">
    <location>
        <begin position="1392"/>
        <end position="1413"/>
    </location>
</feature>
<feature type="chain" id="PRO_5035287698" description="PBP domain-containing protein" evidence="3">
    <location>
        <begin position="22"/>
        <end position="1640"/>
    </location>
</feature>
<feature type="compositionally biased region" description="Basic residues" evidence="1">
    <location>
        <begin position="1484"/>
        <end position="1493"/>
    </location>
</feature>
<evidence type="ECO:0000313" key="6">
    <source>
        <dbReference type="Proteomes" id="UP000751190"/>
    </source>
</evidence>
<name>A0A8J6CI20_DIALT</name>
<evidence type="ECO:0000256" key="3">
    <source>
        <dbReference type="SAM" id="SignalP"/>
    </source>
</evidence>
<gene>
    <name evidence="5" type="ORF">KFE25_009306</name>
</gene>
<evidence type="ECO:0000259" key="4">
    <source>
        <dbReference type="Pfam" id="PF12849"/>
    </source>
</evidence>
<dbReference type="EMBL" id="JAGTXO010000001">
    <property type="protein sequence ID" value="KAG8470885.1"/>
    <property type="molecule type" value="Genomic_DNA"/>
</dbReference>
<comment type="caution">
    <text evidence="5">The sequence shown here is derived from an EMBL/GenBank/DDBJ whole genome shotgun (WGS) entry which is preliminary data.</text>
</comment>
<proteinExistence type="predicted"/>
<dbReference type="PANTHER" id="PTHR11319">
    <property type="entry name" value="G PROTEIN-COUPLED RECEPTOR-RELATED"/>
    <property type="match status" value="1"/>
</dbReference>
<dbReference type="SUPFAM" id="SSF53850">
    <property type="entry name" value="Periplasmic binding protein-like II"/>
    <property type="match status" value="1"/>
</dbReference>
<feature type="transmembrane region" description="Helical" evidence="2">
    <location>
        <begin position="1354"/>
        <end position="1372"/>
    </location>
</feature>
<evidence type="ECO:0000256" key="2">
    <source>
        <dbReference type="SAM" id="Phobius"/>
    </source>
</evidence>
<keyword evidence="3" id="KW-0732">Signal</keyword>
<evidence type="ECO:0000256" key="1">
    <source>
        <dbReference type="SAM" id="MobiDB-lite"/>
    </source>
</evidence>
<keyword evidence="2" id="KW-0472">Membrane</keyword>
<dbReference type="PANTHER" id="PTHR11319:SF35">
    <property type="entry name" value="OUTER MEMBRANE PROTEIN PMPC-RELATED"/>
    <property type="match status" value="1"/>
</dbReference>
<feature type="signal peptide" evidence="3">
    <location>
        <begin position="1"/>
        <end position="21"/>
    </location>
</feature>
<evidence type="ECO:0000313" key="5">
    <source>
        <dbReference type="EMBL" id="KAG8470885.1"/>
    </source>
</evidence>
<keyword evidence="2" id="KW-0812">Transmembrane</keyword>
<keyword evidence="2" id="KW-1133">Transmembrane helix</keyword>
<protein>
    <recommendedName>
        <fullName evidence="4">PBP domain-containing protein</fullName>
    </recommendedName>
</protein>
<dbReference type="SMART" id="SM01411">
    <property type="entry name" value="Ephrin_rec_like"/>
    <property type="match status" value="3"/>
</dbReference>
<dbReference type="Gene3D" id="2.10.50.10">
    <property type="entry name" value="Tumor Necrosis Factor Receptor, subunit A, domain 2"/>
    <property type="match status" value="2"/>
</dbReference>
<feature type="transmembrane region" description="Helical" evidence="2">
    <location>
        <begin position="1295"/>
        <end position="1319"/>
    </location>
</feature>
<reference evidence="5" key="1">
    <citation type="submission" date="2021-05" db="EMBL/GenBank/DDBJ databases">
        <title>The genome of the haptophyte Pavlova lutheri (Diacronema luteri, Pavlovales) - a model for lipid biosynthesis in eukaryotic algae.</title>
        <authorList>
            <person name="Hulatt C.J."/>
            <person name="Posewitz M.C."/>
        </authorList>
    </citation>
    <scope>NUCLEOTIDE SEQUENCE</scope>
    <source>
        <strain evidence="5">NIVA-4/92</strain>
    </source>
</reference>
<dbReference type="SUPFAM" id="SSF57184">
    <property type="entry name" value="Growth factor receptor domain"/>
    <property type="match status" value="1"/>
</dbReference>